<keyword evidence="11 15" id="KW-0413">Isomerase</keyword>
<evidence type="ECO:0000313" key="18">
    <source>
        <dbReference type="EMBL" id="WCZ39973.1"/>
    </source>
</evidence>
<feature type="domain" description="N-(5'phosphoribosyl) anthranilate isomerase (PRAI)" evidence="17">
    <location>
        <begin position="256"/>
        <end position="448"/>
    </location>
</feature>
<comment type="pathway">
    <text evidence="4">Amino-acid biosynthesis; L-tryptophan biosynthesis; L-tryptophan from chorismate: step 4/5.</text>
</comment>
<dbReference type="Gene3D" id="3.20.20.70">
    <property type="entry name" value="Aldolase class I"/>
    <property type="match status" value="2"/>
</dbReference>
<comment type="catalytic activity">
    <reaction evidence="2">
        <text>1-(2-carboxyphenylamino)-1-deoxy-D-ribulose 5-phosphate + H(+) = (1S,2R)-1-C-(indol-3-yl)glycerol 3-phosphate + CO2 + H2O</text>
        <dbReference type="Rhea" id="RHEA:23476"/>
        <dbReference type="ChEBI" id="CHEBI:15377"/>
        <dbReference type="ChEBI" id="CHEBI:15378"/>
        <dbReference type="ChEBI" id="CHEBI:16526"/>
        <dbReference type="ChEBI" id="CHEBI:58613"/>
        <dbReference type="ChEBI" id="CHEBI:58866"/>
        <dbReference type="EC" id="4.1.1.48"/>
    </reaction>
</comment>
<evidence type="ECO:0000256" key="12">
    <source>
        <dbReference type="ARBA" id="ARBA00023239"/>
    </source>
</evidence>
<comment type="similarity">
    <text evidence="5">In the N-terminal section; belongs to the TrpC family.</text>
</comment>
<comment type="similarity">
    <text evidence="6">In the C-terminal section; belongs to the TrpF family.</text>
</comment>
<evidence type="ECO:0000256" key="15">
    <source>
        <dbReference type="HAMAP-Rule" id="MF_00135"/>
    </source>
</evidence>
<evidence type="ECO:0000256" key="13">
    <source>
        <dbReference type="ARBA" id="ARBA00023268"/>
    </source>
</evidence>
<dbReference type="EC" id="5.3.1.24" evidence="15"/>
<comment type="pathway">
    <text evidence="3 15">Amino-acid biosynthesis; L-tryptophan biosynthesis; L-tryptophan from chorismate: step 3/5.</text>
</comment>
<dbReference type="EMBL" id="CP063194">
    <property type="protein sequence ID" value="WCZ39973.1"/>
    <property type="molecule type" value="Genomic_DNA"/>
</dbReference>
<dbReference type="PANTHER" id="PTHR22854:SF2">
    <property type="entry name" value="INDOLE-3-GLYCEROL-PHOSPHATE SYNTHASE"/>
    <property type="match status" value="1"/>
</dbReference>
<keyword evidence="12" id="KW-0456">Lyase</keyword>
<dbReference type="PANTHER" id="PTHR22854">
    <property type="entry name" value="TRYPTOPHAN BIOSYNTHESIS PROTEIN"/>
    <property type="match status" value="1"/>
</dbReference>
<dbReference type="Pfam" id="PF00218">
    <property type="entry name" value="IGPS"/>
    <property type="match status" value="1"/>
</dbReference>
<evidence type="ECO:0000256" key="11">
    <source>
        <dbReference type="ARBA" id="ARBA00023235"/>
    </source>
</evidence>
<evidence type="ECO:0000256" key="4">
    <source>
        <dbReference type="ARBA" id="ARBA00004696"/>
    </source>
</evidence>
<evidence type="ECO:0000259" key="17">
    <source>
        <dbReference type="Pfam" id="PF00697"/>
    </source>
</evidence>
<sequence>MPSILDEIVANRKRHLDGIRDRVDHVPFDTLPNSERSLYDALTAPGASYIMECKSASPSLGTIRADYRPGEIASVYSRYASAISVLCEPDYFGGDYDHLATVAATTHLPVLCKDFIVDEVQLYAARYFGADAVLLMLSVLSDAEYAHLAAVADSLGMDVLTEVIDEDEAARATRLGARIFGVNHRNLSDLSIDLSRSACLAALAPEGAAVVAESGIRDAATVRRLGAHADAFLVGSQLTSQPDVDRACRELVYGPNKVCGLRSASAAQAAKACGAVYGGLIFEDASPRNVSRETAAAIIAAEPGLDYVAVSRRASGYGELVQPGVSAVQVHAPYQGSLDAERELIERVRSEVGEGVEVWRAVDMTGPAAEVAGEVAELVDTLVLDAGAGGTGEAFDWSRVGTTNALLAGGLNPGNLEEALRVGCLGLDLNSGFENPRGEKDAGALRQAFATIRNFHY</sequence>
<comment type="function">
    <text evidence="14">Bifunctional enzyme that catalyzes two sequential steps of tryptophan biosynthetic pathway. The first reaction is catalyzed by the isomerase, coded by the TrpF domain; the second reaction is catalyzed by the synthase, coded by the TrpC domain.</text>
</comment>
<dbReference type="InterPro" id="IPR045186">
    <property type="entry name" value="Indole-3-glycerol_P_synth"/>
</dbReference>
<accession>A0ABY7UNP9</accession>
<keyword evidence="8" id="KW-0210">Decarboxylase</keyword>
<dbReference type="NCBIfam" id="NF006945">
    <property type="entry name" value="PRK09427.1"/>
    <property type="match status" value="1"/>
</dbReference>
<keyword evidence="7 15" id="KW-0028">Amino-acid biosynthesis</keyword>
<dbReference type="HAMAP" id="MF_00135">
    <property type="entry name" value="PRAI"/>
    <property type="match status" value="1"/>
</dbReference>
<gene>
    <name evidence="18" type="primary">trpC2</name>
    <name evidence="15" type="synonym">trpF</name>
    <name evidence="18" type="ORF">CJEDD_12035</name>
</gene>
<dbReference type="InterPro" id="IPR013785">
    <property type="entry name" value="Aldolase_TIM"/>
</dbReference>
<dbReference type="Proteomes" id="UP001218071">
    <property type="component" value="Chromosome"/>
</dbReference>
<dbReference type="RefSeq" id="WP_042406878.1">
    <property type="nucleotide sequence ID" value="NZ_CBYN010000044.1"/>
</dbReference>
<comment type="similarity">
    <text evidence="15">Belongs to the TrpF family.</text>
</comment>
<evidence type="ECO:0000256" key="7">
    <source>
        <dbReference type="ARBA" id="ARBA00022605"/>
    </source>
</evidence>
<keyword evidence="9 15" id="KW-0822">Tryptophan biosynthesis</keyword>
<dbReference type="InterPro" id="IPR013798">
    <property type="entry name" value="Indole-3-glycerol_P_synth_dom"/>
</dbReference>
<dbReference type="InterPro" id="IPR001468">
    <property type="entry name" value="Indole-3-GlycerolPSynthase_CS"/>
</dbReference>
<evidence type="ECO:0000259" key="16">
    <source>
        <dbReference type="Pfam" id="PF00218"/>
    </source>
</evidence>
<reference evidence="18 19" key="1">
    <citation type="submission" date="2020-10" db="EMBL/GenBank/DDBJ databases">
        <title>Complete genome sequence of Corynebacterium jeddahense DSM 45997, type strain of Corynebacterium jeddahense.</title>
        <authorList>
            <person name="Busche T."/>
            <person name="Kalinowski J."/>
            <person name="Ruckert C."/>
        </authorList>
    </citation>
    <scope>NUCLEOTIDE SEQUENCE [LARGE SCALE GENOMIC DNA]</scope>
    <source>
        <strain evidence="18 19">DSM 45997</strain>
    </source>
</reference>
<dbReference type="Pfam" id="PF00697">
    <property type="entry name" value="PRAI"/>
    <property type="match status" value="1"/>
</dbReference>
<evidence type="ECO:0000256" key="9">
    <source>
        <dbReference type="ARBA" id="ARBA00022822"/>
    </source>
</evidence>
<dbReference type="InterPro" id="IPR011060">
    <property type="entry name" value="RibuloseP-bd_barrel"/>
</dbReference>
<feature type="domain" description="Indole-3-glycerol phosphate synthase" evidence="16">
    <location>
        <begin position="5"/>
        <end position="251"/>
    </location>
</feature>
<evidence type="ECO:0000256" key="6">
    <source>
        <dbReference type="ARBA" id="ARBA00009847"/>
    </source>
</evidence>
<evidence type="ECO:0000256" key="3">
    <source>
        <dbReference type="ARBA" id="ARBA00004664"/>
    </source>
</evidence>
<dbReference type="CDD" id="cd00331">
    <property type="entry name" value="IGPS"/>
    <property type="match status" value="1"/>
</dbReference>
<evidence type="ECO:0000256" key="1">
    <source>
        <dbReference type="ARBA" id="ARBA00001164"/>
    </source>
</evidence>
<evidence type="ECO:0000256" key="8">
    <source>
        <dbReference type="ARBA" id="ARBA00022793"/>
    </source>
</evidence>
<organism evidence="18 19">
    <name type="scientific">Corynebacterium jeddahense</name>
    <dbReference type="NCBI Taxonomy" id="1414719"/>
    <lineage>
        <taxon>Bacteria</taxon>
        <taxon>Bacillati</taxon>
        <taxon>Actinomycetota</taxon>
        <taxon>Actinomycetes</taxon>
        <taxon>Mycobacteriales</taxon>
        <taxon>Corynebacteriaceae</taxon>
        <taxon>Corynebacterium</taxon>
    </lineage>
</organism>
<keyword evidence="19" id="KW-1185">Reference proteome</keyword>
<dbReference type="SUPFAM" id="SSF51366">
    <property type="entry name" value="Ribulose-phoshate binding barrel"/>
    <property type="match status" value="2"/>
</dbReference>
<evidence type="ECO:0000256" key="10">
    <source>
        <dbReference type="ARBA" id="ARBA00023141"/>
    </source>
</evidence>
<keyword evidence="13" id="KW-0511">Multifunctional enzyme</keyword>
<proteinExistence type="inferred from homology"/>
<evidence type="ECO:0000313" key="19">
    <source>
        <dbReference type="Proteomes" id="UP001218071"/>
    </source>
</evidence>
<dbReference type="CDD" id="cd00405">
    <property type="entry name" value="PRAI"/>
    <property type="match status" value="1"/>
</dbReference>
<evidence type="ECO:0000256" key="5">
    <source>
        <dbReference type="ARBA" id="ARBA00007902"/>
    </source>
</evidence>
<dbReference type="PROSITE" id="PS00614">
    <property type="entry name" value="IGPS"/>
    <property type="match status" value="1"/>
</dbReference>
<evidence type="ECO:0000256" key="14">
    <source>
        <dbReference type="ARBA" id="ARBA00025592"/>
    </source>
</evidence>
<evidence type="ECO:0000256" key="2">
    <source>
        <dbReference type="ARBA" id="ARBA00001633"/>
    </source>
</evidence>
<keyword evidence="10 15" id="KW-0057">Aromatic amino acid biosynthesis</keyword>
<name>A0ABY7UNP9_9CORY</name>
<comment type="catalytic activity">
    <reaction evidence="1 15">
        <text>N-(5-phospho-beta-D-ribosyl)anthranilate = 1-(2-carboxyphenylamino)-1-deoxy-D-ribulose 5-phosphate</text>
        <dbReference type="Rhea" id="RHEA:21540"/>
        <dbReference type="ChEBI" id="CHEBI:18277"/>
        <dbReference type="ChEBI" id="CHEBI:58613"/>
        <dbReference type="EC" id="5.3.1.24"/>
    </reaction>
</comment>
<dbReference type="InterPro" id="IPR001240">
    <property type="entry name" value="PRAI_dom"/>
</dbReference>
<protein>
    <recommendedName>
        <fullName evidence="15">N-(5'-phosphoribosyl)anthranilate isomerase</fullName>
        <shortName evidence="15">PRAI</shortName>
        <ecNumber evidence="15">5.3.1.24</ecNumber>
    </recommendedName>
</protein>